<keyword evidence="2" id="KW-1185">Reference proteome</keyword>
<gene>
    <name evidence="1" type="ORF">JOM49_000816</name>
</gene>
<accession>A0ABS4PIU1</accession>
<evidence type="ECO:0000313" key="2">
    <source>
        <dbReference type="Proteomes" id="UP000741013"/>
    </source>
</evidence>
<dbReference type="EMBL" id="JAGGMS010000001">
    <property type="protein sequence ID" value="MBP2179290.1"/>
    <property type="molecule type" value="Genomic_DNA"/>
</dbReference>
<dbReference type="Proteomes" id="UP000741013">
    <property type="component" value="Unassembled WGS sequence"/>
</dbReference>
<evidence type="ECO:0000313" key="1">
    <source>
        <dbReference type="EMBL" id="MBP2179290.1"/>
    </source>
</evidence>
<sequence>MNKVALPRGLRTVNRVVKALLGTGIRIGDIHVLTVVGRKSGQPRSTPVTPYEVDGERYLLGGYPGADWVHNARAAGEGTLAHGRRKKRVRLVEVPVAERGPMLRAFPEKVPNGVGMMVKAGAVTEGSPEEFAANADRFTVFRVVGA</sequence>
<protein>
    <submittedName>
        <fullName evidence="1">Deazaflavin-dependent oxidoreductase (Nitroreductase family)</fullName>
    </submittedName>
</protein>
<comment type="caution">
    <text evidence="1">The sequence shown here is derived from an EMBL/GenBank/DDBJ whole genome shotgun (WGS) entry which is preliminary data.</text>
</comment>
<dbReference type="Pfam" id="PF04075">
    <property type="entry name" value="F420H2_quin_red"/>
    <property type="match status" value="1"/>
</dbReference>
<proteinExistence type="predicted"/>
<dbReference type="NCBIfam" id="TIGR00026">
    <property type="entry name" value="hi_GC_TIGR00026"/>
    <property type="match status" value="1"/>
</dbReference>
<reference evidence="1 2" key="1">
    <citation type="submission" date="2021-03" db="EMBL/GenBank/DDBJ databases">
        <title>Sequencing the genomes of 1000 actinobacteria strains.</title>
        <authorList>
            <person name="Klenk H.-P."/>
        </authorList>
    </citation>
    <scope>NUCLEOTIDE SEQUENCE [LARGE SCALE GENOMIC DNA]</scope>
    <source>
        <strain evidence="1 2">DSM 45510</strain>
    </source>
</reference>
<dbReference type="RefSeq" id="WP_209663026.1">
    <property type="nucleotide sequence ID" value="NZ_JAGGMS010000001.1"/>
</dbReference>
<organism evidence="1 2">
    <name type="scientific">Amycolatopsis magusensis</name>
    <dbReference type="NCBI Taxonomy" id="882444"/>
    <lineage>
        <taxon>Bacteria</taxon>
        <taxon>Bacillati</taxon>
        <taxon>Actinomycetota</taxon>
        <taxon>Actinomycetes</taxon>
        <taxon>Pseudonocardiales</taxon>
        <taxon>Pseudonocardiaceae</taxon>
        <taxon>Amycolatopsis</taxon>
    </lineage>
</organism>
<dbReference type="Gene3D" id="2.30.110.10">
    <property type="entry name" value="Electron Transport, Fmn-binding Protein, Chain A"/>
    <property type="match status" value="1"/>
</dbReference>
<dbReference type="InterPro" id="IPR004378">
    <property type="entry name" value="F420H2_quin_Rdtase"/>
</dbReference>
<dbReference type="InterPro" id="IPR012349">
    <property type="entry name" value="Split_barrel_FMN-bd"/>
</dbReference>
<name>A0ABS4PIU1_9PSEU</name>